<sequence>MPRPEKKQSNGLFVSNVDNEQAVRDLFPEEDKAKIIKLDKWGKYNHVVMFTTVEEAKAALDRQPPEHKKPTPPGQPRKPNIKFFEDRGSHRGNAGTWQSSNRGGNTSQRGYQSGGASDSEGGRGRGGFSGRGRGRGDRGRGGRGGRGGFNKGGPTSDSPAPSTSTPSGEKPTAAGDA</sequence>
<dbReference type="InterPro" id="IPR056812">
    <property type="entry name" value="RRM_fung"/>
</dbReference>
<protein>
    <submittedName>
        <fullName evidence="3">Ser/Thr protein phosphatase family protein</fullName>
    </submittedName>
</protein>
<evidence type="ECO:0000256" key="1">
    <source>
        <dbReference type="SAM" id="MobiDB-lite"/>
    </source>
</evidence>
<dbReference type="STRING" id="1509407.A0A0L1ITQ5"/>
<comment type="caution">
    <text evidence="3">The sequence shown here is derived from an EMBL/GenBank/DDBJ whole genome shotgun (WGS) entry which is preliminary data.</text>
</comment>
<keyword evidence="4" id="KW-1185">Reference proteome</keyword>
<dbReference type="AlphaFoldDB" id="A0A0L1ITQ5"/>
<feature type="compositionally biased region" description="Polar residues" evidence="1">
    <location>
        <begin position="95"/>
        <end position="111"/>
    </location>
</feature>
<evidence type="ECO:0000313" key="3">
    <source>
        <dbReference type="EMBL" id="KNG82790.1"/>
    </source>
</evidence>
<dbReference type="RefSeq" id="XP_015403713.1">
    <property type="nucleotide sequence ID" value="XM_015554414.1"/>
</dbReference>
<name>A0A0L1ITQ5_ASPN3</name>
<dbReference type="Pfam" id="PF25061">
    <property type="entry name" value="RRM_fung"/>
    <property type="match status" value="1"/>
</dbReference>
<reference evidence="3 4" key="1">
    <citation type="submission" date="2014-06" db="EMBL/GenBank/DDBJ databases">
        <title>The Genome of the Aflatoxigenic Filamentous Fungus Aspergillus nomius.</title>
        <authorList>
            <person name="Moore M.G."/>
            <person name="Shannon B.M."/>
            <person name="Brian M.M."/>
        </authorList>
    </citation>
    <scope>NUCLEOTIDE SEQUENCE [LARGE SCALE GENOMIC DNA]</scope>
    <source>
        <strain evidence="3 4">NRRL 13137</strain>
    </source>
</reference>
<dbReference type="Proteomes" id="UP000037505">
    <property type="component" value="Unassembled WGS sequence"/>
</dbReference>
<feature type="region of interest" description="Disordered" evidence="1">
    <location>
        <begin position="58"/>
        <end position="177"/>
    </location>
</feature>
<feature type="domain" description="RNA-binding" evidence="2">
    <location>
        <begin position="5"/>
        <end position="88"/>
    </location>
</feature>
<dbReference type="EMBL" id="JNOM01000315">
    <property type="protein sequence ID" value="KNG82790.1"/>
    <property type="molecule type" value="Genomic_DNA"/>
</dbReference>
<dbReference type="GeneID" id="26810962"/>
<accession>A0A0L1ITQ5</accession>
<proteinExistence type="predicted"/>
<feature type="compositionally biased region" description="Low complexity" evidence="1">
    <location>
        <begin position="152"/>
        <end position="168"/>
    </location>
</feature>
<evidence type="ECO:0000313" key="4">
    <source>
        <dbReference type="Proteomes" id="UP000037505"/>
    </source>
</evidence>
<feature type="compositionally biased region" description="Gly residues" evidence="1">
    <location>
        <begin position="142"/>
        <end position="151"/>
    </location>
</feature>
<organism evidence="3 4">
    <name type="scientific">Aspergillus nomiae NRRL (strain ATCC 15546 / NRRL 13137 / CBS 260.88 / M93)</name>
    <dbReference type="NCBI Taxonomy" id="1509407"/>
    <lineage>
        <taxon>Eukaryota</taxon>
        <taxon>Fungi</taxon>
        <taxon>Dikarya</taxon>
        <taxon>Ascomycota</taxon>
        <taxon>Pezizomycotina</taxon>
        <taxon>Eurotiomycetes</taxon>
        <taxon>Eurotiomycetidae</taxon>
        <taxon>Eurotiales</taxon>
        <taxon>Aspergillaceae</taxon>
        <taxon>Aspergillus</taxon>
        <taxon>Aspergillus subgen. Circumdati</taxon>
    </lineage>
</organism>
<gene>
    <name evidence="3" type="ORF">ANOM_009158</name>
</gene>
<evidence type="ECO:0000259" key="2">
    <source>
        <dbReference type="Pfam" id="PF25061"/>
    </source>
</evidence>
<feature type="compositionally biased region" description="Basic and acidic residues" evidence="1">
    <location>
        <begin position="58"/>
        <end position="69"/>
    </location>
</feature>